<proteinExistence type="predicted"/>
<dbReference type="InterPro" id="IPR052426">
    <property type="entry name" value="Plant_dev_regulator"/>
</dbReference>
<organism evidence="11 12">
    <name type="scientific">Rhamnella rubrinervis</name>
    <dbReference type="NCBI Taxonomy" id="2594499"/>
    <lineage>
        <taxon>Eukaryota</taxon>
        <taxon>Viridiplantae</taxon>
        <taxon>Streptophyta</taxon>
        <taxon>Embryophyta</taxon>
        <taxon>Tracheophyta</taxon>
        <taxon>Spermatophyta</taxon>
        <taxon>Magnoliopsida</taxon>
        <taxon>eudicotyledons</taxon>
        <taxon>Gunneridae</taxon>
        <taxon>Pentapetalae</taxon>
        <taxon>rosids</taxon>
        <taxon>fabids</taxon>
        <taxon>Rosales</taxon>
        <taxon>Rhamnaceae</taxon>
        <taxon>rhamnoid group</taxon>
        <taxon>Rhamneae</taxon>
        <taxon>Rhamnella</taxon>
    </lineage>
</organism>
<evidence type="ECO:0000256" key="7">
    <source>
        <dbReference type="ARBA" id="ARBA00023242"/>
    </source>
</evidence>
<evidence type="ECO:0000256" key="8">
    <source>
        <dbReference type="PROSITE-ProRule" id="PRU00042"/>
    </source>
</evidence>
<dbReference type="SUPFAM" id="SSF57667">
    <property type="entry name" value="beta-beta-alpha zinc fingers"/>
    <property type="match status" value="1"/>
</dbReference>
<sequence>MEEAQYWMWMKRKQMLMSHFQAPIINSFRSSSSSWEEKAFAEDAAGGSLGGCIWPPRSYSCSFCMREFRSAQALGGHMNVHRRDRARLKQCLISPHITTSTTDVSHHRRRRRRRQDHDHVNSGSPRLVASSRFLSLNSSVSPSAVAAPCSDLKPDQYLGKKYSKVEEEDCIWLGEEDDDGHVGTDLFVGLNNSVVGRNRQSMFCYEERNYKRTKTAISSPIVPLFHQLQPCHLQSEVINQYKVGITSMDDLDLELRLGDPSKG</sequence>
<dbReference type="EMBL" id="VOIH02000011">
    <property type="protein sequence ID" value="KAF3433659.1"/>
    <property type="molecule type" value="Genomic_DNA"/>
</dbReference>
<keyword evidence="12" id="KW-1185">Reference proteome</keyword>
<evidence type="ECO:0000256" key="5">
    <source>
        <dbReference type="ARBA" id="ARBA00023015"/>
    </source>
</evidence>
<evidence type="ECO:0000256" key="3">
    <source>
        <dbReference type="ARBA" id="ARBA00022771"/>
    </source>
</evidence>
<dbReference type="AlphaFoldDB" id="A0A8K0GPF5"/>
<evidence type="ECO:0000256" key="6">
    <source>
        <dbReference type="ARBA" id="ARBA00023163"/>
    </source>
</evidence>
<keyword evidence="4" id="KW-0862">Zinc</keyword>
<dbReference type="PANTHER" id="PTHR45801">
    <property type="entry name" value="OS07G0101800 PROTEIN"/>
    <property type="match status" value="1"/>
</dbReference>
<dbReference type="PROSITE" id="PS50157">
    <property type="entry name" value="ZINC_FINGER_C2H2_2"/>
    <property type="match status" value="1"/>
</dbReference>
<evidence type="ECO:0000256" key="1">
    <source>
        <dbReference type="ARBA" id="ARBA00004123"/>
    </source>
</evidence>
<dbReference type="Pfam" id="PF13912">
    <property type="entry name" value="zf-C2H2_6"/>
    <property type="match status" value="1"/>
</dbReference>
<protein>
    <recommendedName>
        <fullName evidence="10">C2H2-type domain-containing protein</fullName>
    </recommendedName>
</protein>
<dbReference type="PROSITE" id="PS00028">
    <property type="entry name" value="ZINC_FINGER_C2H2_1"/>
    <property type="match status" value="1"/>
</dbReference>
<dbReference type="GO" id="GO:0008270">
    <property type="term" value="F:zinc ion binding"/>
    <property type="evidence" value="ECO:0007669"/>
    <property type="project" value="UniProtKB-KW"/>
</dbReference>
<dbReference type="OrthoDB" id="1708403at2759"/>
<accession>A0A8K0GPF5</accession>
<evidence type="ECO:0000313" key="11">
    <source>
        <dbReference type="EMBL" id="KAF3433659.1"/>
    </source>
</evidence>
<feature type="domain" description="C2H2-type" evidence="10">
    <location>
        <begin position="59"/>
        <end position="86"/>
    </location>
</feature>
<gene>
    <name evidence="11" type="ORF">FNV43_RR24762</name>
</gene>
<keyword evidence="5" id="KW-0805">Transcription regulation</keyword>
<comment type="caution">
    <text evidence="11">The sequence shown here is derived from an EMBL/GenBank/DDBJ whole genome shotgun (WGS) entry which is preliminary data.</text>
</comment>
<keyword evidence="2" id="KW-0479">Metal-binding</keyword>
<name>A0A8K0GPF5_9ROSA</name>
<reference evidence="11" key="1">
    <citation type="submission" date="2020-03" db="EMBL/GenBank/DDBJ databases">
        <title>A high-quality chromosome-level genome assembly of a woody plant with both climbing and erect habits, Rhamnella rubrinervis.</title>
        <authorList>
            <person name="Lu Z."/>
            <person name="Yang Y."/>
            <person name="Zhu X."/>
            <person name="Sun Y."/>
        </authorList>
    </citation>
    <scope>NUCLEOTIDE SEQUENCE</scope>
    <source>
        <strain evidence="11">BYM</strain>
        <tissue evidence="11">Leaf</tissue>
    </source>
</reference>
<evidence type="ECO:0000256" key="4">
    <source>
        <dbReference type="ARBA" id="ARBA00022833"/>
    </source>
</evidence>
<dbReference type="PANTHER" id="PTHR45801:SF119">
    <property type="entry name" value="ZINC FINGER PROTEIN 10-LIKE"/>
    <property type="match status" value="1"/>
</dbReference>
<evidence type="ECO:0000313" key="12">
    <source>
        <dbReference type="Proteomes" id="UP000796880"/>
    </source>
</evidence>
<keyword evidence="6" id="KW-0804">Transcription</keyword>
<evidence type="ECO:0000256" key="2">
    <source>
        <dbReference type="ARBA" id="ARBA00022723"/>
    </source>
</evidence>
<dbReference type="Proteomes" id="UP000796880">
    <property type="component" value="Unassembled WGS sequence"/>
</dbReference>
<comment type="subcellular location">
    <subcellularLocation>
        <location evidence="1">Nucleus</location>
    </subcellularLocation>
</comment>
<dbReference type="InterPro" id="IPR036236">
    <property type="entry name" value="Znf_C2H2_sf"/>
</dbReference>
<dbReference type="InterPro" id="IPR013087">
    <property type="entry name" value="Znf_C2H2_type"/>
</dbReference>
<feature type="region of interest" description="Disordered" evidence="9">
    <location>
        <begin position="99"/>
        <end position="125"/>
    </location>
</feature>
<evidence type="ECO:0000259" key="10">
    <source>
        <dbReference type="PROSITE" id="PS50157"/>
    </source>
</evidence>
<keyword evidence="7" id="KW-0539">Nucleus</keyword>
<keyword evidence="3 8" id="KW-0863">Zinc-finger</keyword>
<dbReference type="GO" id="GO:0005634">
    <property type="term" value="C:nucleus"/>
    <property type="evidence" value="ECO:0007669"/>
    <property type="project" value="UniProtKB-SubCell"/>
</dbReference>
<evidence type="ECO:0000256" key="9">
    <source>
        <dbReference type="SAM" id="MobiDB-lite"/>
    </source>
</evidence>